<feature type="region of interest" description="Disordered" evidence="5">
    <location>
        <begin position="156"/>
        <end position="201"/>
    </location>
</feature>
<accession>F4R2Y4</accession>
<feature type="compositionally biased region" description="Low complexity" evidence="5">
    <location>
        <begin position="243"/>
        <end position="261"/>
    </location>
</feature>
<keyword evidence="8" id="KW-1185">Reference proteome</keyword>
<evidence type="ECO:0000256" key="4">
    <source>
        <dbReference type="ARBA" id="ARBA00023136"/>
    </source>
</evidence>
<dbReference type="GeneID" id="18931565"/>
<dbReference type="InterPro" id="IPR009598">
    <property type="entry name" value="BCALP"/>
</dbReference>
<dbReference type="OrthoDB" id="5563033at2759"/>
<feature type="compositionally biased region" description="Basic and acidic residues" evidence="5">
    <location>
        <begin position="228"/>
        <end position="242"/>
    </location>
</feature>
<evidence type="ECO:0000313" key="8">
    <source>
        <dbReference type="Proteomes" id="UP000001072"/>
    </source>
</evidence>
<protein>
    <submittedName>
        <fullName evidence="7">Uncharacterized protein</fullName>
    </submittedName>
</protein>
<dbReference type="EMBL" id="GL883090">
    <property type="protein sequence ID" value="EGG12905.1"/>
    <property type="molecule type" value="Genomic_DNA"/>
</dbReference>
<dbReference type="InParanoid" id="F4R2Y4"/>
<feature type="compositionally biased region" description="Basic and acidic residues" evidence="5">
    <location>
        <begin position="187"/>
        <end position="196"/>
    </location>
</feature>
<name>F4R2Y4_MELLP</name>
<organism evidence="8">
    <name type="scientific">Melampsora larici-populina (strain 98AG31 / pathotype 3-4-7)</name>
    <name type="common">Poplar leaf rust fungus</name>
    <dbReference type="NCBI Taxonomy" id="747676"/>
    <lineage>
        <taxon>Eukaryota</taxon>
        <taxon>Fungi</taxon>
        <taxon>Dikarya</taxon>
        <taxon>Basidiomycota</taxon>
        <taxon>Pucciniomycotina</taxon>
        <taxon>Pucciniomycetes</taxon>
        <taxon>Pucciniales</taxon>
        <taxon>Melampsoraceae</taxon>
        <taxon>Melampsora</taxon>
    </lineage>
</organism>
<feature type="transmembrane region" description="Helical" evidence="6">
    <location>
        <begin position="6"/>
        <end position="28"/>
    </location>
</feature>
<evidence type="ECO:0000256" key="2">
    <source>
        <dbReference type="ARBA" id="ARBA00022692"/>
    </source>
</evidence>
<evidence type="ECO:0000256" key="5">
    <source>
        <dbReference type="SAM" id="MobiDB-lite"/>
    </source>
</evidence>
<dbReference type="SMART" id="SM01396">
    <property type="entry name" value="BC10"/>
    <property type="match status" value="1"/>
</dbReference>
<keyword evidence="2 6" id="KW-0812">Transmembrane</keyword>
<gene>
    <name evidence="7" type="ORF">MELLADRAFT_70570</name>
</gene>
<keyword evidence="3 6" id="KW-1133">Transmembrane helix</keyword>
<dbReference type="eggNOG" id="ENOG502S4C9">
    <property type="taxonomic scope" value="Eukaryota"/>
</dbReference>
<keyword evidence="4 6" id="KW-0472">Membrane</keyword>
<evidence type="ECO:0000256" key="1">
    <source>
        <dbReference type="ARBA" id="ARBA00004370"/>
    </source>
</evidence>
<feature type="region of interest" description="Disordered" evidence="5">
    <location>
        <begin position="224"/>
        <end position="261"/>
    </location>
</feature>
<dbReference type="RefSeq" id="XP_007403843.1">
    <property type="nucleotide sequence ID" value="XM_007403781.1"/>
</dbReference>
<evidence type="ECO:0000313" key="7">
    <source>
        <dbReference type="EMBL" id="EGG12905.1"/>
    </source>
</evidence>
<reference evidence="8" key="1">
    <citation type="journal article" date="2011" name="Proc. Natl. Acad. Sci. U.S.A.">
        <title>Obligate biotrophy features unraveled by the genomic analysis of rust fungi.</title>
        <authorList>
            <person name="Duplessis S."/>
            <person name="Cuomo C.A."/>
            <person name="Lin Y.-C."/>
            <person name="Aerts A."/>
            <person name="Tisserant E."/>
            <person name="Veneault-Fourrey C."/>
            <person name="Joly D.L."/>
            <person name="Hacquard S."/>
            <person name="Amselem J."/>
            <person name="Cantarel B.L."/>
            <person name="Chiu R."/>
            <person name="Coutinho P.M."/>
            <person name="Feau N."/>
            <person name="Field M."/>
            <person name="Frey P."/>
            <person name="Gelhaye E."/>
            <person name="Goldberg J."/>
            <person name="Grabherr M.G."/>
            <person name="Kodira C.D."/>
            <person name="Kohler A."/>
            <person name="Kuees U."/>
            <person name="Lindquist E.A."/>
            <person name="Lucas S.M."/>
            <person name="Mago R."/>
            <person name="Mauceli E."/>
            <person name="Morin E."/>
            <person name="Murat C."/>
            <person name="Pangilinan J.L."/>
            <person name="Park R."/>
            <person name="Pearson M."/>
            <person name="Quesneville H."/>
            <person name="Rouhier N."/>
            <person name="Sakthikumar S."/>
            <person name="Salamov A.A."/>
            <person name="Schmutz J."/>
            <person name="Selles B."/>
            <person name="Shapiro H."/>
            <person name="Tanguay P."/>
            <person name="Tuskan G.A."/>
            <person name="Henrissat B."/>
            <person name="Van de Peer Y."/>
            <person name="Rouze P."/>
            <person name="Ellis J.G."/>
            <person name="Dodds P.N."/>
            <person name="Schein J.E."/>
            <person name="Zhong S."/>
            <person name="Hamelin R.C."/>
            <person name="Grigoriev I.V."/>
            <person name="Szabo L.J."/>
            <person name="Martin F."/>
        </authorList>
    </citation>
    <scope>NUCLEOTIDE SEQUENCE [LARGE SCALE GENOMIC DNA]</scope>
    <source>
        <strain evidence="8">98AG31 / pathotype 3-4-7</strain>
    </source>
</reference>
<sequence length="374" mass="42619">MFCLRYFLPILLFFPFPTAPSFLLLFFLVSMATQHRPCAYCSLLLSAILVSTCSWNIASLDVSPVYPRRFNTPFKPTSQYYSQDRKTMLYKSNDTPSMASESNPIEVDASFSGQTPPAPPVEAYELKSVHRCWFHSNIAKPFDPIWSADEYHSIRDDRSSHAPQSSSKPQLMKEGNLEDPNTVTQDKNSKPDEKVKQPRRQLNTLLSPLWSPIRRLSSIKTNEYCGEENGKDNHGTEIKDDGLNVSSNGSGSTSSDQTGTQTYYRSSFSRTPLLYTYFIRHIINFIGSYLPSLPVIYRLMSILNQNLPMLSKLSTLTEFFNPLVSVFKMIYERSFNVFRHVVDFSSNPIYVGWKDLFSIRIVLGSPPPVMMSKP</sequence>
<dbReference type="PANTHER" id="PTHR13259">
    <property type="entry name" value="BLADDER CANCER 10 KD PROTEIN HOMOLOG"/>
    <property type="match status" value="1"/>
</dbReference>
<dbReference type="Pfam" id="PF06726">
    <property type="entry name" value="BC10"/>
    <property type="match status" value="1"/>
</dbReference>
<dbReference type="KEGG" id="mlr:MELLADRAFT_70570"/>
<dbReference type="HOGENOM" id="CLU_712019_0_0_1"/>
<evidence type="ECO:0000256" key="3">
    <source>
        <dbReference type="ARBA" id="ARBA00022989"/>
    </source>
</evidence>
<dbReference type="VEuPathDB" id="FungiDB:MELLADRAFT_70570"/>
<dbReference type="PANTHER" id="PTHR13259:SF1">
    <property type="entry name" value="BLADDER CANCER-ASSOCIATED PROTEIN"/>
    <property type="match status" value="1"/>
</dbReference>
<comment type="subcellular location">
    <subcellularLocation>
        <location evidence="1">Membrane</location>
    </subcellularLocation>
</comment>
<dbReference type="AlphaFoldDB" id="F4R2Y4"/>
<evidence type="ECO:0000256" key="6">
    <source>
        <dbReference type="SAM" id="Phobius"/>
    </source>
</evidence>
<proteinExistence type="predicted"/>
<dbReference type="Proteomes" id="UP000001072">
    <property type="component" value="Unassembled WGS sequence"/>
</dbReference>
<dbReference type="GO" id="GO:0016020">
    <property type="term" value="C:membrane"/>
    <property type="evidence" value="ECO:0007669"/>
    <property type="project" value="UniProtKB-SubCell"/>
</dbReference>